<feature type="non-terminal residue" evidence="2">
    <location>
        <position position="163"/>
    </location>
</feature>
<evidence type="ECO:0000313" key="2">
    <source>
        <dbReference type="EMBL" id="MFD1049961.1"/>
    </source>
</evidence>
<proteinExistence type="predicted"/>
<sequence>MALPVVVGPWLGEAAHPVHGVRHVVAASARAAAIGHRRGHRPGHRRTGHPRAADVDRCCSRAWCRVVGEHVHADAQRRSRVVHRRTTHAARRDPARRTVIKEMNVIGTMQLLAACQRSPQVRKLVVKSSAAVYGAGSRVPAVCTEDMAPKATSGYAKDAVEVE</sequence>
<dbReference type="InterPro" id="IPR001509">
    <property type="entry name" value="Epimerase_deHydtase"/>
</dbReference>
<evidence type="ECO:0000259" key="1">
    <source>
        <dbReference type="Pfam" id="PF01370"/>
    </source>
</evidence>
<dbReference type="SUPFAM" id="SSF51735">
    <property type="entry name" value="NAD(P)-binding Rossmann-fold domains"/>
    <property type="match status" value="1"/>
</dbReference>
<dbReference type="Pfam" id="PF01370">
    <property type="entry name" value="Epimerase"/>
    <property type="match status" value="1"/>
</dbReference>
<dbReference type="Proteomes" id="UP001597045">
    <property type="component" value="Unassembled WGS sequence"/>
</dbReference>
<gene>
    <name evidence="2" type="ORF">ACFQ1S_32725</name>
</gene>
<evidence type="ECO:0000313" key="3">
    <source>
        <dbReference type="Proteomes" id="UP001597045"/>
    </source>
</evidence>
<organism evidence="2 3">
    <name type="scientific">Kibdelosporangium lantanae</name>
    <dbReference type="NCBI Taxonomy" id="1497396"/>
    <lineage>
        <taxon>Bacteria</taxon>
        <taxon>Bacillati</taxon>
        <taxon>Actinomycetota</taxon>
        <taxon>Actinomycetes</taxon>
        <taxon>Pseudonocardiales</taxon>
        <taxon>Pseudonocardiaceae</taxon>
        <taxon>Kibdelosporangium</taxon>
    </lineage>
</organism>
<accession>A0ABW3MHT1</accession>
<dbReference type="Gene3D" id="3.40.50.720">
    <property type="entry name" value="NAD(P)-binding Rossmann-like Domain"/>
    <property type="match status" value="1"/>
</dbReference>
<reference evidence="3" key="1">
    <citation type="journal article" date="2019" name="Int. J. Syst. Evol. Microbiol.">
        <title>The Global Catalogue of Microorganisms (GCM) 10K type strain sequencing project: providing services to taxonomists for standard genome sequencing and annotation.</title>
        <authorList>
            <consortium name="The Broad Institute Genomics Platform"/>
            <consortium name="The Broad Institute Genome Sequencing Center for Infectious Disease"/>
            <person name="Wu L."/>
            <person name="Ma J."/>
        </authorList>
    </citation>
    <scope>NUCLEOTIDE SEQUENCE [LARGE SCALE GENOMIC DNA]</scope>
    <source>
        <strain evidence="3">JCM 31486</strain>
    </source>
</reference>
<keyword evidence="3" id="KW-1185">Reference proteome</keyword>
<dbReference type="EMBL" id="JBHTIS010002511">
    <property type="protein sequence ID" value="MFD1049961.1"/>
    <property type="molecule type" value="Genomic_DNA"/>
</dbReference>
<comment type="caution">
    <text evidence="2">The sequence shown here is derived from an EMBL/GenBank/DDBJ whole genome shotgun (WGS) entry which is preliminary data.</text>
</comment>
<protein>
    <submittedName>
        <fullName evidence="2">NAD-dependent epimerase/dehydratase family protein</fullName>
    </submittedName>
</protein>
<dbReference type="InterPro" id="IPR036291">
    <property type="entry name" value="NAD(P)-bd_dom_sf"/>
</dbReference>
<feature type="domain" description="NAD-dependent epimerase/dehydratase" evidence="1">
    <location>
        <begin position="51"/>
        <end position="156"/>
    </location>
</feature>
<name>A0ABW3MHT1_9PSEU</name>